<accession>A0ABQ5RZY9</accession>
<feature type="compositionally biased region" description="Low complexity" evidence="1">
    <location>
        <begin position="1506"/>
        <end position="1516"/>
    </location>
</feature>
<feature type="region of interest" description="Disordered" evidence="1">
    <location>
        <begin position="1360"/>
        <end position="1409"/>
    </location>
</feature>
<feature type="region of interest" description="Disordered" evidence="1">
    <location>
        <begin position="1856"/>
        <end position="1883"/>
    </location>
</feature>
<feature type="compositionally biased region" description="Gly residues" evidence="1">
    <location>
        <begin position="456"/>
        <end position="466"/>
    </location>
</feature>
<feature type="region of interest" description="Disordered" evidence="1">
    <location>
        <begin position="1"/>
        <end position="55"/>
    </location>
</feature>
<feature type="region of interest" description="Disordered" evidence="1">
    <location>
        <begin position="1209"/>
        <end position="1267"/>
    </location>
</feature>
<dbReference type="Proteomes" id="UP001165090">
    <property type="component" value="Unassembled WGS sequence"/>
</dbReference>
<comment type="caution">
    <text evidence="2">The sequence shown here is derived from an EMBL/GenBank/DDBJ whole genome shotgun (WGS) entry which is preliminary data.</text>
</comment>
<feature type="region of interest" description="Disordered" evidence="1">
    <location>
        <begin position="413"/>
        <end position="488"/>
    </location>
</feature>
<feature type="region of interest" description="Disordered" evidence="1">
    <location>
        <begin position="1138"/>
        <end position="1165"/>
    </location>
</feature>
<feature type="compositionally biased region" description="Gly residues" evidence="1">
    <location>
        <begin position="431"/>
        <end position="445"/>
    </location>
</feature>
<feature type="compositionally biased region" description="Low complexity" evidence="1">
    <location>
        <begin position="1081"/>
        <end position="1095"/>
    </location>
</feature>
<feature type="compositionally biased region" description="Polar residues" evidence="1">
    <location>
        <begin position="413"/>
        <end position="427"/>
    </location>
</feature>
<protein>
    <submittedName>
        <fullName evidence="2">Uncharacterized protein</fullName>
    </submittedName>
</protein>
<proteinExistence type="predicted"/>
<sequence length="1925" mass="197011">MADLPQQRSAQQVFTNGSLDCPIEFPQETTDVDMEAPHPQLDSTKMPPMQQAQQSREIRLALEKLEHKISADAHATRRSELRAKQRLVDSLSQPPPPAGQHFASRSAAATAASIQEHIPRPIILNEILRGLGRASSPGTRSATDRPASPPNRSLSPRALHFTGTMSTPARAGIAGGTAAAAGLSASIVQRPTHHADPPQVSHRSNSSTLKGSPSPDPLARLQGGKPASPGPKVAATKAAQGRARPTQGSRWSAEGASLNGDVPLEQARRPMSPSLVQHVQALSQSRRHQLLQHRQEQQQQQQQQQNQRQRPASVEPLSIHRPQSVGRRYMSPRPAAAGAAGSSGGSGTARDATWATKARASSSGGEGARMESAGSRGATRGASSGFPRWASGSNFSSFDNILRGVESNIGGTFSATSSTPAWKTQLPSSRGGSGGSGGDASGGVSRGRYYERRVGGSYGGGGGGEGSTRWMGHGGNSSSYRGARPQSVGSLNPEVHVGLPSLSPTVTAAPRQAALGVAAIAAPAAFVARPRSAPRSISMPLPQPAPRIAPMSASAAGAPATAVTAGSTWWTSRPSSHPISLRTPGLPSAGLLQPVGTNGGLSRAPPSPSLLPMPMPISRVRSTSAVSVPAAYRPVRPSSVHPRNLQQQAQLPQVESVITESLLNHAAAAQRLQTQLLEDAIADGAGDSTAPVVSAPWDPATCSERMVNSDTEGEIMLNESGSLGLADNTEMTRRWQSPSSQHPEAGSSVRMVESLLRSNVAETASNQTRTLTGTSLPAAAVTARGLPLESPLTVLFSPRVLAPGGSAAPSSPFLASPMQPLRVASVPRANMLHNFIVPSGPLWPSAEGISGRGSSPGLTPDLLLPRQATRSQPTSPRPLSQDGQRSVLARRGDGGGVENAGGSPLRPQGLSVASSSWGSPAAVATASSPERAAKGLQALLSFLQQKFELRRERRQAARALEGWRRAAVSSGGGGSGGDSGVRSPRQLDKGAADMMNPASTHLGRYGSPGMRSGNPVDSGMGPPTRGRDKTSSGGGSGNGPHSSISRTSQTPITSGGGAFSPGPTSSSIAQAPRSGPQRPNSLSRSAGGATSSSSTPVGPIQVPDLYRQPRALREHADGVEGERERQQHERIKQLERELEQARKQQEQLLRQQHQEKHHHQLHQLQQQLQQLQEQLLQHHRQQQEQLDQLQHRKQQPVRPLSSEALLRRASAGGSKASDGALKTIAAPEMGTGVPPRPTSARRARESSMTMPQPPISVPSSPTAPAHGSTVVHSTKLAVPTSPSLATRLATYPTSHAVAAMPLASAVPLAVASPANSKASFRDLHQMLIKQPPTANLQVSEMERLLTAMNDDVSGAVAAATGGSSSGGGGIGAKAGAPGQTFNGVARPTAATPPSHLRAQSRFSPPLSPDLRSPARVHGGGGISIDAALAINGAMLQQRHPVAAVAPGSRAGGARGSLAAAFGTAAAAPGAIPGGSSGGSTDGSGNAVAGSSRIGGLTIHGAISSGAATSTSTGVATNSYKASSSGGGASGVSQAGEIEGGRSTSGEGATAGKLALHVKKKSKETMLNQKLEHVRSQLQGSDDREAAARAVVLGTPSPSTVTATAAAALLASANHAHANSSFATDAMSEQLEEMRASIHRIEQEMWGAAVATKSLARGVAAAAVAVNAKPVGSPVVRHHPHVVRQQAQPARPYETSPVARGGHLSLGGAHGPNGGPPDGRIVASAGGLDSRTASRGAVRQLATGAAGVLATAVRFDPQAGAMAGSPAGSMHTSFSLRGAFLSRDKASSTAGVGTARGEVSVMTKLATRSASTAGVFPGSKTGKVSSHGAPTAANDGTDLRIPATANAATAKTANARAMPSSLGGGGVRQVAGPRSSSPSSPAVTRHVDALEAQLLEELGELEDALQKLKHNTGKAMAWSGPGAVGA</sequence>
<feature type="compositionally biased region" description="Low complexity" evidence="1">
    <location>
        <begin position="297"/>
        <end position="310"/>
    </location>
</feature>
<feature type="region of interest" description="Disordered" evidence="1">
    <location>
        <begin position="588"/>
        <end position="609"/>
    </location>
</feature>
<feature type="compositionally biased region" description="Polar residues" evidence="1">
    <location>
        <begin position="1"/>
        <end position="18"/>
    </location>
</feature>
<dbReference type="PANTHER" id="PTHR45615">
    <property type="entry name" value="MYOSIN HEAVY CHAIN, NON-MUSCLE"/>
    <property type="match status" value="1"/>
</dbReference>
<feature type="region of interest" description="Disordered" evidence="1">
    <location>
        <begin position="868"/>
        <end position="916"/>
    </location>
</feature>
<evidence type="ECO:0000256" key="1">
    <source>
        <dbReference type="SAM" id="MobiDB-lite"/>
    </source>
</evidence>
<feature type="region of interest" description="Disordered" evidence="1">
    <location>
        <begin position="1816"/>
        <end position="1837"/>
    </location>
</feature>
<evidence type="ECO:0000313" key="3">
    <source>
        <dbReference type="Proteomes" id="UP001165090"/>
    </source>
</evidence>
<keyword evidence="3" id="KW-1185">Reference proteome</keyword>
<feature type="compositionally biased region" description="Gly residues" evidence="1">
    <location>
        <begin position="970"/>
        <end position="979"/>
    </location>
</feature>
<feature type="region of interest" description="Disordered" evidence="1">
    <location>
        <begin position="134"/>
        <end position="159"/>
    </location>
</feature>
<feature type="region of interest" description="Disordered" evidence="1">
    <location>
        <begin position="191"/>
        <end position="390"/>
    </location>
</feature>
<feature type="compositionally biased region" description="Polar residues" evidence="1">
    <location>
        <begin position="868"/>
        <end position="884"/>
    </location>
</feature>
<evidence type="ECO:0000313" key="2">
    <source>
        <dbReference type="EMBL" id="GLI62734.1"/>
    </source>
</evidence>
<feature type="compositionally biased region" description="Low complexity" evidence="1">
    <location>
        <begin position="372"/>
        <end position="385"/>
    </location>
</feature>
<gene>
    <name evidence="2" type="ORF">VaNZ11_005465</name>
</gene>
<feature type="compositionally biased region" description="Gly residues" evidence="1">
    <location>
        <begin position="1363"/>
        <end position="1372"/>
    </location>
</feature>
<feature type="compositionally biased region" description="Low complexity" evidence="1">
    <location>
        <begin position="1209"/>
        <end position="1220"/>
    </location>
</feature>
<organism evidence="2 3">
    <name type="scientific">Volvox africanus</name>
    <dbReference type="NCBI Taxonomy" id="51714"/>
    <lineage>
        <taxon>Eukaryota</taxon>
        <taxon>Viridiplantae</taxon>
        <taxon>Chlorophyta</taxon>
        <taxon>core chlorophytes</taxon>
        <taxon>Chlorophyceae</taxon>
        <taxon>CS clade</taxon>
        <taxon>Chlamydomonadales</taxon>
        <taxon>Volvocaceae</taxon>
        <taxon>Volvox</taxon>
    </lineage>
</organism>
<dbReference type="PANTHER" id="PTHR45615:SF80">
    <property type="entry name" value="GRIP DOMAIN-CONTAINING PROTEIN"/>
    <property type="match status" value="1"/>
</dbReference>
<name>A0ABQ5RZY9_9CHLO</name>
<dbReference type="EMBL" id="BSDZ01000013">
    <property type="protein sequence ID" value="GLI62734.1"/>
    <property type="molecule type" value="Genomic_DNA"/>
</dbReference>
<feature type="region of interest" description="Disordered" evidence="1">
    <location>
        <begin position="961"/>
        <end position="1108"/>
    </location>
</feature>
<feature type="compositionally biased region" description="Polar residues" evidence="1">
    <location>
        <begin position="201"/>
        <end position="211"/>
    </location>
</feature>
<feature type="region of interest" description="Disordered" evidence="1">
    <location>
        <begin position="1506"/>
        <end position="1548"/>
    </location>
</feature>
<reference evidence="2 3" key="1">
    <citation type="journal article" date="2023" name="IScience">
        <title>Expanded male sex-determining region conserved during the evolution of homothallism in the green alga Volvox.</title>
        <authorList>
            <person name="Yamamoto K."/>
            <person name="Matsuzaki R."/>
            <person name="Mahakham W."/>
            <person name="Heman W."/>
            <person name="Sekimoto H."/>
            <person name="Kawachi M."/>
            <person name="Minakuchi Y."/>
            <person name="Toyoda A."/>
            <person name="Nozaki H."/>
        </authorList>
    </citation>
    <scope>NUCLEOTIDE SEQUENCE [LARGE SCALE GENOMIC DNA]</scope>
    <source>
        <strain evidence="2 3">NIES-4468</strain>
    </source>
</reference>